<evidence type="ECO:0000256" key="4">
    <source>
        <dbReference type="ARBA" id="ARBA00013247"/>
    </source>
</evidence>
<name>A0A0D3KBZ5_EMIH1</name>
<evidence type="ECO:0000256" key="5">
    <source>
        <dbReference type="ARBA" id="ARBA00022679"/>
    </source>
</evidence>
<evidence type="ECO:0000256" key="13">
    <source>
        <dbReference type="SAM" id="MobiDB-lite"/>
    </source>
</evidence>
<comment type="similarity">
    <text evidence="3">Belongs to the ribose-phosphate pyrophosphokinase family.</text>
</comment>
<comment type="cofactor">
    <cofactor evidence="1">
        <name>Mg(2+)</name>
        <dbReference type="ChEBI" id="CHEBI:18420"/>
    </cofactor>
</comment>
<dbReference type="Proteomes" id="UP000013827">
    <property type="component" value="Unassembled WGS sequence"/>
</dbReference>
<dbReference type="GO" id="GO:0005737">
    <property type="term" value="C:cytoplasm"/>
    <property type="evidence" value="ECO:0007669"/>
    <property type="project" value="TreeGrafter"/>
</dbReference>
<keyword evidence="8" id="KW-0547">Nucleotide-binding</keyword>
<evidence type="ECO:0000256" key="3">
    <source>
        <dbReference type="ARBA" id="ARBA00006478"/>
    </source>
</evidence>
<dbReference type="InterPro" id="IPR000836">
    <property type="entry name" value="PRTase_dom"/>
</dbReference>
<evidence type="ECO:0000256" key="12">
    <source>
        <dbReference type="ARBA" id="ARBA00049535"/>
    </source>
</evidence>
<dbReference type="PANTHER" id="PTHR10210">
    <property type="entry name" value="RIBOSE-PHOSPHATE DIPHOSPHOKINASE FAMILY MEMBER"/>
    <property type="match status" value="1"/>
</dbReference>
<dbReference type="PROSITE" id="PS51382">
    <property type="entry name" value="SPX"/>
    <property type="match status" value="1"/>
</dbReference>
<proteinExistence type="inferred from homology"/>
<dbReference type="Gene3D" id="3.40.50.2020">
    <property type="match status" value="2"/>
</dbReference>
<dbReference type="HOGENOM" id="CLU_315103_0_0_1"/>
<comment type="catalytic activity">
    <reaction evidence="12">
        <text>D-ribose 5-phosphate + ATP = 5-phospho-alpha-D-ribose 1-diphosphate + AMP + H(+)</text>
        <dbReference type="Rhea" id="RHEA:15609"/>
        <dbReference type="ChEBI" id="CHEBI:15378"/>
        <dbReference type="ChEBI" id="CHEBI:30616"/>
        <dbReference type="ChEBI" id="CHEBI:58017"/>
        <dbReference type="ChEBI" id="CHEBI:78346"/>
        <dbReference type="ChEBI" id="CHEBI:456215"/>
        <dbReference type="EC" id="2.7.6.1"/>
    </reaction>
</comment>
<evidence type="ECO:0000256" key="9">
    <source>
        <dbReference type="ARBA" id="ARBA00022777"/>
    </source>
</evidence>
<dbReference type="FunFam" id="3.40.50.2020:FF:000001">
    <property type="entry name" value="Ribose-phosphate pyrophosphokinase"/>
    <property type="match status" value="1"/>
</dbReference>
<dbReference type="GO" id="GO:0000287">
    <property type="term" value="F:magnesium ion binding"/>
    <property type="evidence" value="ECO:0007669"/>
    <property type="project" value="InterPro"/>
</dbReference>
<evidence type="ECO:0000256" key="1">
    <source>
        <dbReference type="ARBA" id="ARBA00001946"/>
    </source>
</evidence>
<dbReference type="CDD" id="cd06223">
    <property type="entry name" value="PRTases_typeI"/>
    <property type="match status" value="1"/>
</dbReference>
<organism evidence="15 16">
    <name type="scientific">Emiliania huxleyi (strain CCMP1516)</name>
    <dbReference type="NCBI Taxonomy" id="280463"/>
    <lineage>
        <taxon>Eukaryota</taxon>
        <taxon>Haptista</taxon>
        <taxon>Haptophyta</taxon>
        <taxon>Prymnesiophyceae</taxon>
        <taxon>Isochrysidales</taxon>
        <taxon>Noelaerhabdaceae</taxon>
        <taxon>Emiliania</taxon>
    </lineage>
</organism>
<dbReference type="GO" id="GO:0004749">
    <property type="term" value="F:ribose phosphate diphosphokinase activity"/>
    <property type="evidence" value="ECO:0007669"/>
    <property type="project" value="UniProtKB-EC"/>
</dbReference>
<comment type="pathway">
    <text evidence="2">Metabolic intermediate biosynthesis; 5-phospho-alpha-D-ribose 1-diphosphate biosynthesis; 5-phospho-alpha-D-ribose 1-diphosphate from D-ribose 5-phosphate (route I): step 1/1.</text>
</comment>
<dbReference type="GO" id="GO:0002189">
    <property type="term" value="C:ribose phosphate diphosphokinase complex"/>
    <property type="evidence" value="ECO:0007669"/>
    <property type="project" value="TreeGrafter"/>
</dbReference>
<dbReference type="STRING" id="2903.R1F308"/>
<dbReference type="Pfam" id="PF13793">
    <property type="entry name" value="Pribosyltran_N"/>
    <property type="match status" value="1"/>
</dbReference>
<evidence type="ECO:0000313" key="16">
    <source>
        <dbReference type="Proteomes" id="UP000013827"/>
    </source>
</evidence>
<dbReference type="PANTHER" id="PTHR10210:SF32">
    <property type="entry name" value="RIBOSE-PHOSPHATE PYROPHOSPHOKINASE 2"/>
    <property type="match status" value="1"/>
</dbReference>
<dbReference type="InterPro" id="IPR029057">
    <property type="entry name" value="PRTase-like"/>
</dbReference>
<evidence type="ECO:0000256" key="7">
    <source>
        <dbReference type="ARBA" id="ARBA00022727"/>
    </source>
</evidence>
<dbReference type="SMART" id="SM01400">
    <property type="entry name" value="Pribosyltran_N"/>
    <property type="match status" value="1"/>
</dbReference>
<dbReference type="GO" id="GO:0016301">
    <property type="term" value="F:kinase activity"/>
    <property type="evidence" value="ECO:0007669"/>
    <property type="project" value="UniProtKB-KW"/>
</dbReference>
<dbReference type="EnsemblProtists" id="EOD33280">
    <property type="protein sequence ID" value="EOD33280"/>
    <property type="gene ID" value="EMIHUDRAFT_462667"/>
</dbReference>
<feature type="region of interest" description="Disordered" evidence="13">
    <location>
        <begin position="401"/>
        <end position="470"/>
    </location>
</feature>
<dbReference type="CDD" id="cd14447">
    <property type="entry name" value="SPX"/>
    <property type="match status" value="1"/>
</dbReference>
<protein>
    <recommendedName>
        <fullName evidence="4">ribose-phosphate diphosphokinase</fullName>
        <ecNumber evidence="4">2.7.6.1</ecNumber>
    </recommendedName>
</protein>
<dbReference type="GeneID" id="17278551"/>
<feature type="compositionally biased region" description="Basic and acidic residues" evidence="13">
    <location>
        <begin position="401"/>
        <end position="410"/>
    </location>
</feature>
<evidence type="ECO:0000256" key="11">
    <source>
        <dbReference type="ARBA" id="ARBA00022842"/>
    </source>
</evidence>
<evidence type="ECO:0000256" key="6">
    <source>
        <dbReference type="ARBA" id="ARBA00022723"/>
    </source>
</evidence>
<dbReference type="Pfam" id="PF03105">
    <property type="entry name" value="SPX"/>
    <property type="match status" value="2"/>
</dbReference>
<evidence type="ECO:0000256" key="10">
    <source>
        <dbReference type="ARBA" id="ARBA00022840"/>
    </source>
</evidence>
<dbReference type="KEGG" id="ehx:EMIHUDRAFT_462667"/>
<reference evidence="16" key="1">
    <citation type="journal article" date="2013" name="Nature">
        <title>Pan genome of the phytoplankton Emiliania underpins its global distribution.</title>
        <authorList>
            <person name="Read B.A."/>
            <person name="Kegel J."/>
            <person name="Klute M.J."/>
            <person name="Kuo A."/>
            <person name="Lefebvre S.C."/>
            <person name="Maumus F."/>
            <person name="Mayer C."/>
            <person name="Miller J."/>
            <person name="Monier A."/>
            <person name="Salamov A."/>
            <person name="Young J."/>
            <person name="Aguilar M."/>
            <person name="Claverie J.M."/>
            <person name="Frickenhaus S."/>
            <person name="Gonzalez K."/>
            <person name="Herman E.K."/>
            <person name="Lin Y.C."/>
            <person name="Napier J."/>
            <person name="Ogata H."/>
            <person name="Sarno A.F."/>
            <person name="Shmutz J."/>
            <person name="Schroeder D."/>
            <person name="de Vargas C."/>
            <person name="Verret F."/>
            <person name="von Dassow P."/>
            <person name="Valentin K."/>
            <person name="Van de Peer Y."/>
            <person name="Wheeler G."/>
            <person name="Dacks J.B."/>
            <person name="Delwiche C.F."/>
            <person name="Dyhrman S.T."/>
            <person name="Glockner G."/>
            <person name="John U."/>
            <person name="Richards T."/>
            <person name="Worden A.Z."/>
            <person name="Zhang X."/>
            <person name="Grigoriev I.V."/>
            <person name="Allen A.E."/>
            <person name="Bidle K."/>
            <person name="Borodovsky M."/>
            <person name="Bowler C."/>
            <person name="Brownlee C."/>
            <person name="Cock J.M."/>
            <person name="Elias M."/>
            <person name="Gladyshev V.N."/>
            <person name="Groth M."/>
            <person name="Guda C."/>
            <person name="Hadaegh A."/>
            <person name="Iglesias-Rodriguez M.D."/>
            <person name="Jenkins J."/>
            <person name="Jones B.M."/>
            <person name="Lawson T."/>
            <person name="Leese F."/>
            <person name="Lindquist E."/>
            <person name="Lobanov A."/>
            <person name="Lomsadze A."/>
            <person name="Malik S.B."/>
            <person name="Marsh M.E."/>
            <person name="Mackinder L."/>
            <person name="Mock T."/>
            <person name="Mueller-Roeber B."/>
            <person name="Pagarete A."/>
            <person name="Parker M."/>
            <person name="Probert I."/>
            <person name="Quesneville H."/>
            <person name="Raines C."/>
            <person name="Rensing S.A."/>
            <person name="Riano-Pachon D.M."/>
            <person name="Richier S."/>
            <person name="Rokitta S."/>
            <person name="Shiraiwa Y."/>
            <person name="Soanes D.M."/>
            <person name="van der Giezen M."/>
            <person name="Wahlund T.M."/>
            <person name="Williams B."/>
            <person name="Wilson W."/>
            <person name="Wolfe G."/>
            <person name="Wurch L.L."/>
        </authorList>
    </citation>
    <scope>NUCLEOTIDE SEQUENCE</scope>
</reference>
<feature type="domain" description="SPX" evidence="14">
    <location>
        <begin position="323"/>
        <end position="531"/>
    </location>
</feature>
<dbReference type="GO" id="GO:0006164">
    <property type="term" value="P:purine nucleotide biosynthetic process"/>
    <property type="evidence" value="ECO:0007669"/>
    <property type="project" value="TreeGrafter"/>
</dbReference>
<keyword evidence="10" id="KW-0067">ATP-binding</keyword>
<keyword evidence="9" id="KW-0418">Kinase</keyword>
<dbReference type="EC" id="2.7.6.1" evidence="4"/>
<dbReference type="SUPFAM" id="SSF53271">
    <property type="entry name" value="PRTase-like"/>
    <property type="match status" value="2"/>
</dbReference>
<dbReference type="PaxDb" id="2903-EOD33280"/>
<dbReference type="Pfam" id="PF14572">
    <property type="entry name" value="Pribosyl_synth"/>
    <property type="match status" value="1"/>
</dbReference>
<keyword evidence="11" id="KW-0460">Magnesium</keyword>
<dbReference type="GO" id="GO:0005524">
    <property type="term" value="F:ATP binding"/>
    <property type="evidence" value="ECO:0007669"/>
    <property type="project" value="UniProtKB-KW"/>
</dbReference>
<feature type="compositionally biased region" description="Low complexity" evidence="13">
    <location>
        <begin position="427"/>
        <end position="445"/>
    </location>
</feature>
<feature type="region of interest" description="Disordered" evidence="13">
    <location>
        <begin position="267"/>
        <end position="306"/>
    </location>
</feature>
<keyword evidence="7" id="KW-0545">Nucleotide biosynthesis</keyword>
<keyword evidence="5" id="KW-0808">Transferase</keyword>
<reference evidence="15" key="2">
    <citation type="submission" date="2024-10" db="UniProtKB">
        <authorList>
            <consortium name="EnsemblProtists"/>
        </authorList>
    </citation>
    <scope>IDENTIFICATION</scope>
</reference>
<dbReference type="AlphaFoldDB" id="A0A0D3KBZ5"/>
<dbReference type="RefSeq" id="XP_005785709.1">
    <property type="nucleotide sequence ID" value="XM_005785652.1"/>
</dbReference>
<evidence type="ECO:0000256" key="8">
    <source>
        <dbReference type="ARBA" id="ARBA00022741"/>
    </source>
</evidence>
<evidence type="ECO:0000256" key="2">
    <source>
        <dbReference type="ARBA" id="ARBA00004996"/>
    </source>
</evidence>
<keyword evidence="16" id="KW-1185">Reference proteome</keyword>
<sequence>MPGQPVPGSHLGCAASRPASEQIAWVHFPKGGTSLGTTLAHYASNSTLRPDATMPSCTRDGWMLRDELGRQMPAGHRCAGAASELQFLSRFPMAHWFHCRFWGKDEQPKGAGGAFNFGAHSEITPAALLPTFHSGTRLHLGCIFWFLAEWALSVCLFHAAFPSPCRAISEFGNARQGSGSAAERRAVASDVAAVRDPYDEAREMAKRYWWGCGDYSLRQTRDEAREALYAVATDLFWAAVEQHSLTRAACERICPGGDFDRTSFTREASAEQGWGMERGGDRGVGSGESVNASRHVRRHGDGPHNTSPISLLHAAGAARAAGMKFGKDLQQYRAPGWEDDYIDYKELKLILKRLEDDDATKDEVDAEFFQALEDNLEKVNRAFLEKCQHLEAVLDQTPVGRERWSAKEPSSRASGGSCGPGTPRHPGTPASLASLSLGPPSSGAADRSGGGVPSPKPARLKATPLGDGREGDAAAAAAEIEAKLAEREFYEAYRMLGRLQTYVWINTKGFQKIMKKYDKRMELLLYDKRMELRGTAQELGPEFEARLEKEAFCSGKMSILAEMFKSRRPGGVSSSGIAAAGSRPQLQLITGNANSELSSEIAARLGVPLTPAKIARFPDGEVSIQILENVRNSDVYIIQPTCPPVNDNLMELLLCASAVRRAAAARVTAVVPYYGYARQDRKERSRVPISAADVAKMMEAMGVDRVCCVDLHCGQIQGFFGPRTPVDNLWATPIAVSYFKTRELNNVAVVSPDAGGVARAKMFREGLEAQGMRASLAMIITQRRSTGELGSEIAQADLVGTVTGCDCIIVDDMIDTAGTLFMATNALKSFGASRVFAFATHGILFRPGDANSCVCLFNPPAADRIEECAIEEVIVANTIPLPPSVNREARKVRQISVGKLLAQAIKCIHTGDSVQRLFDMDEGVNLLA</sequence>
<evidence type="ECO:0000259" key="14">
    <source>
        <dbReference type="PROSITE" id="PS51382"/>
    </source>
</evidence>
<dbReference type="InterPro" id="IPR029099">
    <property type="entry name" value="Pribosyltran_N"/>
</dbReference>
<dbReference type="InterPro" id="IPR004331">
    <property type="entry name" value="SPX_dom"/>
</dbReference>
<dbReference type="GO" id="GO:0006015">
    <property type="term" value="P:5-phosphoribose 1-diphosphate biosynthetic process"/>
    <property type="evidence" value="ECO:0007669"/>
    <property type="project" value="TreeGrafter"/>
</dbReference>
<dbReference type="eggNOG" id="KOG1448">
    <property type="taxonomic scope" value="Eukaryota"/>
</dbReference>
<evidence type="ECO:0000313" key="15">
    <source>
        <dbReference type="EnsemblProtists" id="EOD33280"/>
    </source>
</evidence>
<dbReference type="NCBIfam" id="TIGR01251">
    <property type="entry name" value="ribP_PPkin"/>
    <property type="match status" value="1"/>
</dbReference>
<accession>A0A0D3KBZ5</accession>
<dbReference type="NCBIfam" id="NF002320">
    <property type="entry name" value="PRK01259.1"/>
    <property type="match status" value="1"/>
</dbReference>
<dbReference type="InterPro" id="IPR005946">
    <property type="entry name" value="Rib-P_diPkinase"/>
</dbReference>
<keyword evidence="6" id="KW-0479">Metal-binding</keyword>